<dbReference type="PANTHER" id="PTHR30329:SF20">
    <property type="entry name" value="EXPORTED PROTEIN"/>
    <property type="match status" value="1"/>
</dbReference>
<accession>A0A4R3J7M7</accession>
<name>A0A4R3J7M7_9RHOB</name>
<dbReference type="Pfam" id="PF00691">
    <property type="entry name" value="OmpA"/>
    <property type="match status" value="1"/>
</dbReference>
<feature type="compositionally biased region" description="Basic and acidic residues" evidence="4">
    <location>
        <begin position="591"/>
        <end position="605"/>
    </location>
</feature>
<dbReference type="GO" id="GO:0009279">
    <property type="term" value="C:cell outer membrane"/>
    <property type="evidence" value="ECO:0007669"/>
    <property type="project" value="UniProtKB-SubCell"/>
</dbReference>
<dbReference type="InterPro" id="IPR036737">
    <property type="entry name" value="OmpA-like_sf"/>
</dbReference>
<feature type="compositionally biased region" description="Acidic residues" evidence="4">
    <location>
        <begin position="622"/>
        <end position="632"/>
    </location>
</feature>
<dbReference type="PROSITE" id="PS51123">
    <property type="entry name" value="OMPA_2"/>
    <property type="match status" value="1"/>
</dbReference>
<dbReference type="AlphaFoldDB" id="A0A4R3J7M7"/>
<dbReference type="InterPro" id="IPR006664">
    <property type="entry name" value="OMP_bac"/>
</dbReference>
<evidence type="ECO:0000256" key="4">
    <source>
        <dbReference type="SAM" id="MobiDB-lite"/>
    </source>
</evidence>
<dbReference type="CDD" id="cd07185">
    <property type="entry name" value="OmpA_C-like"/>
    <property type="match status" value="1"/>
</dbReference>
<comment type="subcellular location">
    <subcellularLocation>
        <location evidence="1">Cell outer membrane</location>
    </subcellularLocation>
</comment>
<evidence type="ECO:0000256" key="3">
    <source>
        <dbReference type="PROSITE-ProRule" id="PRU00473"/>
    </source>
</evidence>
<dbReference type="RefSeq" id="WP_132246092.1">
    <property type="nucleotide sequence ID" value="NZ_SLZU01000010.1"/>
</dbReference>
<dbReference type="SUPFAM" id="SSF103088">
    <property type="entry name" value="OmpA-like"/>
    <property type="match status" value="1"/>
</dbReference>
<gene>
    <name evidence="6" type="ORF">EDD52_110113</name>
</gene>
<dbReference type="InterPro" id="IPR050330">
    <property type="entry name" value="Bact_OuterMem_StrucFunc"/>
</dbReference>
<protein>
    <submittedName>
        <fullName evidence="6">OOP family OmpA-OmpF porin</fullName>
    </submittedName>
</protein>
<dbReference type="PANTHER" id="PTHR30329">
    <property type="entry name" value="STATOR ELEMENT OF FLAGELLAR MOTOR COMPLEX"/>
    <property type="match status" value="1"/>
</dbReference>
<evidence type="ECO:0000256" key="1">
    <source>
        <dbReference type="ARBA" id="ARBA00004442"/>
    </source>
</evidence>
<dbReference type="Gene3D" id="3.40.1520.20">
    <property type="match status" value="2"/>
</dbReference>
<evidence type="ECO:0000259" key="5">
    <source>
        <dbReference type="PROSITE" id="PS51123"/>
    </source>
</evidence>
<evidence type="ECO:0000313" key="7">
    <source>
        <dbReference type="Proteomes" id="UP000295696"/>
    </source>
</evidence>
<feature type="domain" description="OmpA-like" evidence="5">
    <location>
        <begin position="487"/>
        <end position="604"/>
    </location>
</feature>
<dbReference type="InterPro" id="IPR006665">
    <property type="entry name" value="OmpA-like"/>
</dbReference>
<organism evidence="6 7">
    <name type="scientific">Primorskyibacter sedentarius</name>
    <dbReference type="NCBI Taxonomy" id="745311"/>
    <lineage>
        <taxon>Bacteria</taxon>
        <taxon>Pseudomonadati</taxon>
        <taxon>Pseudomonadota</taxon>
        <taxon>Alphaproteobacteria</taxon>
        <taxon>Rhodobacterales</taxon>
        <taxon>Roseobacteraceae</taxon>
        <taxon>Primorskyibacter</taxon>
    </lineage>
</organism>
<keyword evidence="7" id="KW-1185">Reference proteome</keyword>
<evidence type="ECO:0000256" key="2">
    <source>
        <dbReference type="ARBA" id="ARBA00023136"/>
    </source>
</evidence>
<dbReference type="PRINTS" id="PR01021">
    <property type="entry name" value="OMPADOMAIN"/>
</dbReference>
<comment type="caution">
    <text evidence="6">The sequence shown here is derived from an EMBL/GenBank/DDBJ whole genome shotgun (WGS) entry which is preliminary data.</text>
</comment>
<dbReference type="EMBL" id="SLZU01000010">
    <property type="protein sequence ID" value="TCS61939.1"/>
    <property type="molecule type" value="Genomic_DNA"/>
</dbReference>
<proteinExistence type="predicted"/>
<reference evidence="6 7" key="1">
    <citation type="submission" date="2019-03" db="EMBL/GenBank/DDBJ databases">
        <title>Genomic Encyclopedia of Type Strains, Phase IV (KMG-IV): sequencing the most valuable type-strain genomes for metagenomic binning, comparative biology and taxonomic classification.</title>
        <authorList>
            <person name="Goeker M."/>
        </authorList>
    </citation>
    <scope>NUCLEOTIDE SEQUENCE [LARGE SCALE GENOMIC DNA]</scope>
    <source>
        <strain evidence="6 7">DSM 104836</strain>
    </source>
</reference>
<dbReference type="Proteomes" id="UP000295696">
    <property type="component" value="Unassembled WGS sequence"/>
</dbReference>
<evidence type="ECO:0000313" key="6">
    <source>
        <dbReference type="EMBL" id="TCS61939.1"/>
    </source>
</evidence>
<dbReference type="OrthoDB" id="5525824at2"/>
<feature type="region of interest" description="Disordered" evidence="4">
    <location>
        <begin position="579"/>
        <end position="632"/>
    </location>
</feature>
<keyword evidence="2 3" id="KW-0472">Membrane</keyword>
<dbReference type="Gene3D" id="3.30.1330.60">
    <property type="entry name" value="OmpA-like domain"/>
    <property type="match status" value="1"/>
</dbReference>
<sequence>MRLSKLIISLLAFGLAALLCLVVAYFSVRIIEDSSAAEVRKELDLAGLNWAEADSDGLQIFLAGTAPNEAARFDALSAAGRVVDAARVLDQMDVADTVKLASPRFSVEILRNDAGISLIGLVPASTDREALLERVRDVVEPGEKVSDLLEVAHFDTPEGWDNALRFGLRALEDLPRSKVSVGAGVVKITAMTDSEAMRRKMESDLARRAGDEVKLTLDLSAPRPVISPFTLRFLIEDGVARFDACSAGTEEGRDRILAAANAAGMEGKATCRIGLGIPSKTWPQAAEMAIGALAEIGGGNVTFSDADISLLAREGTEQAVFDRVVGELENALPPVFALTAVLPVPPEQGEQGPPEFVATLSPEGAVQMSGRVAGELERQTAESYAKARFGSGSVRMSARVAEGLPDTWSVRVLAGLEALAQLSNGAVTVRPDTVEITGDTGRQEASDTIAQLMAEKLGEGADFDLDITYLKKLDLSLGLPSPEECEAGIVEIIGDRKISFEPGASTFDSSAKDILDDIAELLRKCEDIPLEISGHTDSQGRESMNQQLSQERAQAVLDALRDRRVLTASYRAVGYGEERPVADNGSASGREANRRIEFRLIRPDPSEAAEGEGNEADAAAEQNEETQGDEQN</sequence>